<evidence type="ECO:0000256" key="3">
    <source>
        <dbReference type="ARBA" id="ARBA00022741"/>
    </source>
</evidence>
<accession>A0A0D3KRR8</accession>
<dbReference type="InterPro" id="IPR039657">
    <property type="entry name" value="Dimethylallyltransferase"/>
</dbReference>
<keyword evidence="3" id="KW-0547">Nucleotide-binding</keyword>
<comment type="similarity">
    <text evidence="1">Belongs to the IPP transferase family.</text>
</comment>
<evidence type="ECO:0000313" key="8">
    <source>
        <dbReference type="EnsemblProtists" id="EOD38453"/>
    </source>
</evidence>
<evidence type="ECO:0000313" key="9">
    <source>
        <dbReference type="Proteomes" id="UP000013827"/>
    </source>
</evidence>
<feature type="region of interest" description="Disordered" evidence="5">
    <location>
        <begin position="195"/>
        <end position="215"/>
    </location>
</feature>
<dbReference type="GO" id="GO:0005524">
    <property type="term" value="F:ATP binding"/>
    <property type="evidence" value="ECO:0007669"/>
    <property type="project" value="UniProtKB-KW"/>
</dbReference>
<feature type="chain" id="PRO_5044272796" description="PDZ domain-containing protein" evidence="6">
    <location>
        <begin position="19"/>
        <end position="381"/>
    </location>
</feature>
<evidence type="ECO:0000256" key="5">
    <source>
        <dbReference type="SAM" id="MobiDB-lite"/>
    </source>
</evidence>
<keyword evidence="4" id="KW-0067">ATP-binding</keyword>
<dbReference type="PANTHER" id="PTHR11088">
    <property type="entry name" value="TRNA DIMETHYLALLYLTRANSFERASE"/>
    <property type="match status" value="1"/>
</dbReference>
<dbReference type="Proteomes" id="UP000013827">
    <property type="component" value="Unassembled WGS sequence"/>
</dbReference>
<reference evidence="9" key="1">
    <citation type="journal article" date="2013" name="Nature">
        <title>Pan genome of the phytoplankton Emiliania underpins its global distribution.</title>
        <authorList>
            <person name="Read B.A."/>
            <person name="Kegel J."/>
            <person name="Klute M.J."/>
            <person name="Kuo A."/>
            <person name="Lefebvre S.C."/>
            <person name="Maumus F."/>
            <person name="Mayer C."/>
            <person name="Miller J."/>
            <person name="Monier A."/>
            <person name="Salamov A."/>
            <person name="Young J."/>
            <person name="Aguilar M."/>
            <person name="Claverie J.M."/>
            <person name="Frickenhaus S."/>
            <person name="Gonzalez K."/>
            <person name="Herman E.K."/>
            <person name="Lin Y.C."/>
            <person name="Napier J."/>
            <person name="Ogata H."/>
            <person name="Sarno A.F."/>
            <person name="Shmutz J."/>
            <person name="Schroeder D."/>
            <person name="de Vargas C."/>
            <person name="Verret F."/>
            <person name="von Dassow P."/>
            <person name="Valentin K."/>
            <person name="Van de Peer Y."/>
            <person name="Wheeler G."/>
            <person name="Dacks J.B."/>
            <person name="Delwiche C.F."/>
            <person name="Dyhrman S.T."/>
            <person name="Glockner G."/>
            <person name="John U."/>
            <person name="Richards T."/>
            <person name="Worden A.Z."/>
            <person name="Zhang X."/>
            <person name="Grigoriev I.V."/>
            <person name="Allen A.E."/>
            <person name="Bidle K."/>
            <person name="Borodovsky M."/>
            <person name="Bowler C."/>
            <person name="Brownlee C."/>
            <person name="Cock J.M."/>
            <person name="Elias M."/>
            <person name="Gladyshev V.N."/>
            <person name="Groth M."/>
            <person name="Guda C."/>
            <person name="Hadaegh A."/>
            <person name="Iglesias-Rodriguez M.D."/>
            <person name="Jenkins J."/>
            <person name="Jones B.M."/>
            <person name="Lawson T."/>
            <person name="Leese F."/>
            <person name="Lindquist E."/>
            <person name="Lobanov A."/>
            <person name="Lomsadze A."/>
            <person name="Malik S.B."/>
            <person name="Marsh M.E."/>
            <person name="Mackinder L."/>
            <person name="Mock T."/>
            <person name="Mueller-Roeber B."/>
            <person name="Pagarete A."/>
            <person name="Parker M."/>
            <person name="Probert I."/>
            <person name="Quesneville H."/>
            <person name="Raines C."/>
            <person name="Rensing S.A."/>
            <person name="Riano-Pachon D.M."/>
            <person name="Richier S."/>
            <person name="Rokitta S."/>
            <person name="Shiraiwa Y."/>
            <person name="Soanes D.M."/>
            <person name="van der Giezen M."/>
            <person name="Wahlund T.M."/>
            <person name="Williams B."/>
            <person name="Wilson W."/>
            <person name="Wolfe G."/>
            <person name="Wurch L.L."/>
        </authorList>
    </citation>
    <scope>NUCLEOTIDE SEQUENCE</scope>
</reference>
<dbReference type="STRING" id="2903.R1DSN7"/>
<keyword evidence="2" id="KW-0808">Transferase</keyword>
<name>A0A0D3KRR8_EMIH1</name>
<dbReference type="InterPro" id="IPR027417">
    <property type="entry name" value="P-loop_NTPase"/>
</dbReference>
<dbReference type="PROSITE" id="PS50106">
    <property type="entry name" value="PDZ"/>
    <property type="match status" value="1"/>
</dbReference>
<organism evidence="8 9">
    <name type="scientific">Emiliania huxleyi (strain CCMP1516)</name>
    <dbReference type="NCBI Taxonomy" id="280463"/>
    <lineage>
        <taxon>Eukaryota</taxon>
        <taxon>Haptista</taxon>
        <taxon>Haptophyta</taxon>
        <taxon>Prymnesiophyceae</taxon>
        <taxon>Isochrysidales</taxon>
        <taxon>Noelaerhabdaceae</taxon>
        <taxon>Emiliania</taxon>
    </lineage>
</organism>
<dbReference type="GO" id="GO:0052381">
    <property type="term" value="F:tRNA dimethylallyltransferase activity"/>
    <property type="evidence" value="ECO:0007669"/>
    <property type="project" value="TreeGrafter"/>
</dbReference>
<evidence type="ECO:0000259" key="7">
    <source>
        <dbReference type="PROSITE" id="PS50106"/>
    </source>
</evidence>
<dbReference type="Gene3D" id="3.40.50.300">
    <property type="entry name" value="P-loop containing nucleotide triphosphate hydrolases"/>
    <property type="match status" value="1"/>
</dbReference>
<dbReference type="eggNOG" id="KOG1384">
    <property type="taxonomic scope" value="Eukaryota"/>
</dbReference>
<dbReference type="InterPro" id="IPR001478">
    <property type="entry name" value="PDZ"/>
</dbReference>
<dbReference type="Pfam" id="PF01715">
    <property type="entry name" value="IPPT"/>
    <property type="match status" value="1"/>
</dbReference>
<dbReference type="GO" id="GO:0006400">
    <property type="term" value="P:tRNA modification"/>
    <property type="evidence" value="ECO:0007669"/>
    <property type="project" value="TreeGrafter"/>
</dbReference>
<proteinExistence type="inferred from homology"/>
<feature type="domain" description="PDZ" evidence="7">
    <location>
        <begin position="66"/>
        <end position="117"/>
    </location>
</feature>
<keyword evidence="6" id="KW-0732">Signal</keyword>
<dbReference type="HOGENOM" id="CLU_726540_0_0_1"/>
<evidence type="ECO:0000256" key="6">
    <source>
        <dbReference type="SAM" id="SignalP"/>
    </source>
</evidence>
<reference evidence="8" key="2">
    <citation type="submission" date="2024-10" db="UniProtKB">
        <authorList>
            <consortium name="EnsemblProtists"/>
        </authorList>
    </citation>
    <scope>IDENTIFICATION</scope>
</reference>
<dbReference type="PANTHER" id="PTHR11088:SF60">
    <property type="entry name" value="TRNA DIMETHYLALLYLTRANSFERASE"/>
    <property type="match status" value="1"/>
</dbReference>
<evidence type="ECO:0000256" key="4">
    <source>
        <dbReference type="ARBA" id="ARBA00022840"/>
    </source>
</evidence>
<dbReference type="Gene3D" id="1.10.20.140">
    <property type="match status" value="1"/>
</dbReference>
<dbReference type="PaxDb" id="2903-EOD38453"/>
<feature type="signal peptide" evidence="6">
    <location>
        <begin position="1"/>
        <end position="18"/>
    </location>
</feature>
<evidence type="ECO:0000256" key="1">
    <source>
        <dbReference type="ARBA" id="ARBA00005842"/>
    </source>
</evidence>
<protein>
    <recommendedName>
        <fullName evidence="7">PDZ domain-containing protein</fullName>
    </recommendedName>
</protein>
<dbReference type="RefSeq" id="XP_005790882.1">
    <property type="nucleotide sequence ID" value="XM_005790825.1"/>
</dbReference>
<dbReference type="EnsemblProtists" id="EOD38453">
    <property type="protein sequence ID" value="EOD38453"/>
    <property type="gene ID" value="EMIHUDRAFT_466844"/>
</dbReference>
<sequence>MLALSVAVCSFVAPAGTASRGSVAAATAAAPVAPHVRMMNLFGRTEESKKQREFLSLRDAPSGSTRVQFRKPNQATTGLTLGLKFRESFGKAVYIDQILPNTEASRLEKSGKIQKGDEARALALSVLPCPLPPPAGALQGCSERPLCPRPQIVMVSATFGGEMWSAKGIGKMRLEKSIAVRQGMTIDFVVERSGEKDKKAKQKASEAAKKEADKMSRLQAQLTREVYRGLQIGANKPSAVERARTAHHLIDVAELSDDYTAGTFYADALTAVDEVLSRGKTPVLVGGTSMYLRWLVHGRPTAPRSDPAVAAAARDALQPYQEAADWEGGLALLRALDGPRAAQLSANDWYRLHRALVVAMQTRSQAAALPPPPDDSGLDAL</sequence>
<dbReference type="KEGG" id="ehx:EMIHUDRAFT_466844"/>
<keyword evidence="9" id="KW-1185">Reference proteome</keyword>
<dbReference type="GeneID" id="17283722"/>
<evidence type="ECO:0000256" key="2">
    <source>
        <dbReference type="ARBA" id="ARBA00022679"/>
    </source>
</evidence>
<dbReference type="AlphaFoldDB" id="A0A0D3KRR8"/>